<protein>
    <submittedName>
        <fullName evidence="1">Uncharacterized protein</fullName>
    </submittedName>
</protein>
<dbReference type="Proteomes" id="UP000184480">
    <property type="component" value="Unassembled WGS sequence"/>
</dbReference>
<keyword evidence="2" id="KW-1185">Reference proteome</keyword>
<dbReference type="RefSeq" id="WP_062184975.1">
    <property type="nucleotide sequence ID" value="NZ_BBXL01000034.1"/>
</dbReference>
<evidence type="ECO:0000313" key="1">
    <source>
        <dbReference type="EMBL" id="SHG44882.1"/>
    </source>
</evidence>
<organism evidence="1 2">
    <name type="scientific">Dysgonomonas macrotermitis</name>
    <dbReference type="NCBI Taxonomy" id="1346286"/>
    <lineage>
        <taxon>Bacteria</taxon>
        <taxon>Pseudomonadati</taxon>
        <taxon>Bacteroidota</taxon>
        <taxon>Bacteroidia</taxon>
        <taxon>Bacteroidales</taxon>
        <taxon>Dysgonomonadaceae</taxon>
        <taxon>Dysgonomonas</taxon>
    </lineage>
</organism>
<gene>
    <name evidence="1" type="ORF">SAMN05444362_1303</name>
</gene>
<dbReference type="AlphaFoldDB" id="A0A1M5JWB1"/>
<name>A0A1M5JWB1_9BACT</name>
<proteinExistence type="predicted"/>
<reference evidence="2" key="1">
    <citation type="submission" date="2016-11" db="EMBL/GenBank/DDBJ databases">
        <authorList>
            <person name="Varghese N."/>
            <person name="Submissions S."/>
        </authorList>
    </citation>
    <scope>NUCLEOTIDE SEQUENCE [LARGE SCALE GENOMIC DNA]</scope>
    <source>
        <strain evidence="2">DSM 27370</strain>
    </source>
</reference>
<evidence type="ECO:0000313" key="2">
    <source>
        <dbReference type="Proteomes" id="UP000184480"/>
    </source>
</evidence>
<dbReference type="EMBL" id="FQUC01000030">
    <property type="protein sequence ID" value="SHG44882.1"/>
    <property type="molecule type" value="Genomic_DNA"/>
</dbReference>
<sequence length="75" mass="9057">MKETIHDWDSYESASFGTLNSTFTSEFDDPEYRDMFITYIPYKELTAEKMKEEETYQDLYSDWAVSKRKKIHPQI</sequence>
<accession>A0A1M5JWB1</accession>